<dbReference type="SUPFAM" id="SSF55931">
    <property type="entry name" value="Glutamine synthetase/guanido kinase"/>
    <property type="match status" value="1"/>
</dbReference>
<dbReference type="InterPro" id="IPR027303">
    <property type="entry name" value="Gln_synth_gly_rich_site"/>
</dbReference>
<dbReference type="InterPro" id="IPR014746">
    <property type="entry name" value="Gln_synth/guanido_kin_cat_dom"/>
</dbReference>
<evidence type="ECO:0000313" key="7">
    <source>
        <dbReference type="Proteomes" id="UP000054350"/>
    </source>
</evidence>
<feature type="compositionally biased region" description="Acidic residues" evidence="3">
    <location>
        <begin position="97"/>
        <end position="109"/>
    </location>
</feature>
<dbReference type="EMBL" id="GG745339">
    <property type="protein sequence ID" value="KNE62226.1"/>
    <property type="molecule type" value="Genomic_DNA"/>
</dbReference>
<feature type="domain" description="GS beta-grasp" evidence="4">
    <location>
        <begin position="356"/>
        <end position="456"/>
    </location>
</feature>
<feature type="compositionally biased region" description="Gly residues" evidence="3">
    <location>
        <begin position="69"/>
        <end position="81"/>
    </location>
</feature>
<dbReference type="PROSITE" id="PS51987">
    <property type="entry name" value="GS_CATALYTIC"/>
    <property type="match status" value="1"/>
</dbReference>
<dbReference type="PROSITE" id="PS00181">
    <property type="entry name" value="GLNA_ATP"/>
    <property type="match status" value="1"/>
</dbReference>
<reference evidence="6 7" key="1">
    <citation type="submission" date="2009-11" db="EMBL/GenBank/DDBJ databases">
        <title>Annotation of Allomyces macrogynus ATCC 38327.</title>
        <authorList>
            <consortium name="The Broad Institute Genome Sequencing Platform"/>
            <person name="Russ C."/>
            <person name="Cuomo C."/>
            <person name="Burger G."/>
            <person name="Gray M.W."/>
            <person name="Holland P.W.H."/>
            <person name="King N."/>
            <person name="Lang F.B.F."/>
            <person name="Roger A.J."/>
            <person name="Ruiz-Trillo I."/>
            <person name="Young S.K."/>
            <person name="Zeng Q."/>
            <person name="Gargeya S."/>
            <person name="Fitzgerald M."/>
            <person name="Haas B."/>
            <person name="Abouelleil A."/>
            <person name="Alvarado L."/>
            <person name="Arachchi H.M."/>
            <person name="Berlin A."/>
            <person name="Chapman S.B."/>
            <person name="Gearin G."/>
            <person name="Goldberg J."/>
            <person name="Griggs A."/>
            <person name="Gujja S."/>
            <person name="Hansen M."/>
            <person name="Heiman D."/>
            <person name="Howarth C."/>
            <person name="Larimer J."/>
            <person name="Lui A."/>
            <person name="MacDonald P.J.P."/>
            <person name="McCowen C."/>
            <person name="Montmayeur A."/>
            <person name="Murphy C."/>
            <person name="Neiman D."/>
            <person name="Pearson M."/>
            <person name="Priest M."/>
            <person name="Roberts A."/>
            <person name="Saif S."/>
            <person name="Shea T."/>
            <person name="Sisk P."/>
            <person name="Stolte C."/>
            <person name="Sykes S."/>
            <person name="Wortman J."/>
            <person name="Nusbaum C."/>
            <person name="Birren B."/>
        </authorList>
    </citation>
    <scope>NUCLEOTIDE SEQUENCE [LARGE SCALE GENOMIC DNA]</scope>
    <source>
        <strain evidence="6 7">ATCC 38327</strain>
    </source>
</reference>
<protein>
    <submittedName>
        <fullName evidence="6">Uncharacterized protein</fullName>
    </submittedName>
</protein>
<dbReference type="SMART" id="SM01230">
    <property type="entry name" value="Gln-synt_C"/>
    <property type="match status" value="1"/>
</dbReference>
<evidence type="ECO:0000313" key="6">
    <source>
        <dbReference type="EMBL" id="KNE62226.1"/>
    </source>
</evidence>
<name>A0A0L0SI82_ALLM3</name>
<reference evidence="7" key="2">
    <citation type="submission" date="2009-11" db="EMBL/GenBank/DDBJ databases">
        <title>The Genome Sequence of Allomyces macrogynus strain ATCC 38327.</title>
        <authorList>
            <consortium name="The Broad Institute Genome Sequencing Platform"/>
            <person name="Russ C."/>
            <person name="Cuomo C."/>
            <person name="Shea T."/>
            <person name="Young S.K."/>
            <person name="Zeng Q."/>
            <person name="Koehrsen M."/>
            <person name="Haas B."/>
            <person name="Borodovsky M."/>
            <person name="Guigo R."/>
            <person name="Alvarado L."/>
            <person name="Berlin A."/>
            <person name="Borenstein D."/>
            <person name="Chen Z."/>
            <person name="Engels R."/>
            <person name="Freedman E."/>
            <person name="Gellesch M."/>
            <person name="Goldberg J."/>
            <person name="Griggs A."/>
            <person name="Gujja S."/>
            <person name="Heiman D."/>
            <person name="Hepburn T."/>
            <person name="Howarth C."/>
            <person name="Jen D."/>
            <person name="Larson L."/>
            <person name="Lewis B."/>
            <person name="Mehta T."/>
            <person name="Park D."/>
            <person name="Pearson M."/>
            <person name="Roberts A."/>
            <person name="Saif S."/>
            <person name="Shenoy N."/>
            <person name="Sisk P."/>
            <person name="Stolte C."/>
            <person name="Sykes S."/>
            <person name="Walk T."/>
            <person name="White J."/>
            <person name="Yandava C."/>
            <person name="Burger G."/>
            <person name="Gray M.W."/>
            <person name="Holland P.W.H."/>
            <person name="King N."/>
            <person name="Lang F.B.F."/>
            <person name="Roger A.J."/>
            <person name="Ruiz-Trillo I."/>
            <person name="Lander E."/>
            <person name="Nusbaum C."/>
        </authorList>
    </citation>
    <scope>NUCLEOTIDE SEQUENCE [LARGE SCALE GENOMIC DNA]</scope>
    <source>
        <strain evidence="7">ATCC 38327</strain>
    </source>
</reference>
<dbReference type="eggNOG" id="ENOG502QQE3">
    <property type="taxonomic scope" value="Eukaryota"/>
</dbReference>
<dbReference type="InterPro" id="IPR008147">
    <property type="entry name" value="Gln_synt_N"/>
</dbReference>
<dbReference type="InterPro" id="IPR052725">
    <property type="entry name" value="GS_Type-3"/>
</dbReference>
<organism evidence="6 7">
    <name type="scientific">Allomyces macrogynus (strain ATCC 38327)</name>
    <name type="common">Allomyces javanicus var. macrogynus</name>
    <dbReference type="NCBI Taxonomy" id="578462"/>
    <lineage>
        <taxon>Eukaryota</taxon>
        <taxon>Fungi</taxon>
        <taxon>Fungi incertae sedis</taxon>
        <taxon>Blastocladiomycota</taxon>
        <taxon>Blastocladiomycetes</taxon>
        <taxon>Blastocladiales</taxon>
        <taxon>Blastocladiaceae</taxon>
        <taxon>Allomyces</taxon>
    </lineage>
</organism>
<feature type="domain" description="GS catalytic" evidence="5">
    <location>
        <begin position="461"/>
        <end position="909"/>
    </location>
</feature>
<feature type="compositionally biased region" description="Low complexity" evidence="3">
    <location>
        <begin position="30"/>
        <end position="57"/>
    </location>
</feature>
<gene>
    <name evidence="6" type="ORF">AMAG_07466</name>
</gene>
<dbReference type="Pfam" id="PF18318">
    <property type="entry name" value="Gln-synt_C-ter"/>
    <property type="match status" value="1"/>
</dbReference>
<evidence type="ECO:0000256" key="3">
    <source>
        <dbReference type="SAM" id="MobiDB-lite"/>
    </source>
</evidence>
<dbReference type="InterPro" id="IPR008146">
    <property type="entry name" value="Gln_synth_cat_dom"/>
</dbReference>
<comment type="similarity">
    <text evidence="1 2">Belongs to the glutamine synthetase family.</text>
</comment>
<evidence type="ECO:0000259" key="5">
    <source>
        <dbReference type="PROSITE" id="PS51987"/>
    </source>
</evidence>
<dbReference type="STRING" id="578462.A0A0L0SI82"/>
<sequence length="1016" mass="110005">MTTLVTTTTTVAVAVVPPQQQEDGLDHDSAPAARRASAQQRSASLMEAVMAAATAAEPEAEVDDDAPGGACGVDGEGGVDGLGVDDDRADSGSEAGSDSDSDGDDDDVQVEVGRDDSAIVLRRRGHLTRLFSGFGRQLPVAAACFGFRPPAGSARLKAELLTPAPSWAQRDEDARKSGAVTRDALPGPGSAALVPFSAGPGPAYKSNAARSASALLASLVPRLFKTKKRSSRKHHHLHHRDLPPAVAAAAAALVFSSSSSLTTIMSQQARLEAKLGAVANAPRHVDYPLAQSGRVQFPSELFGQNVFGLKELQKSLPKPVYAQYVKQMRGRQTLDKTTADAIAHAVRVWAMDRGATHFTHWFQPQTGSTAEKHDSFLTLKYSNSGDDASAIDTFSGSQLLQSEPDASSFPSGGMRTTFEARGYTVWDTTSPMFIRPGAIKGTATLYVPSVFISYNGQALDEKTILLRANEALSRNAVKLLRLLGENVTRVFTTLGTEQEYFLIDRALYALRPDLKLTGRTLLGAVPPKHQQLEDHYFGKIPSRVLATMSEAELELMQLGVPVKTRHNEVAPGQFELAPIFEEATVAVDHNLLVMDVLHQVAHRHKLKVLFHEKPFRGINGSGKHCNWSMSTDQGDNLLDPTVKPETNYRFLLFLLATLLGVHQHQGILRTSISSASNDHRLGAQEAPPGIISAFLGEQLTEVLDAIEQKRTIKNFSVPHMQTIKLGGTVLDLKVSVLPEIVRDLTDRNRTSPFAFTGNKFEFRAVGSKQSPSFPVAILTAAVASALGQVISLLEARIQSTPGKFVATEDDKLAVIRELITKTKAIRFEGDNYSDAWVQEAEKRGLLNIKDCPTAFAQLLEPVNADMLTKGTGVFTPEELHSRYHVLVERYAKDVLIEAGTLVFLVNQHVLPATFEYRKNLADTIVALKGAGADAAPEVAAINALTPIVSAVQAEIAALSKAIDEVHAAEDPVEEAKRANALLRPLMATVRDHADQLEDLVADKFWPYPKYTELLFQ</sequence>
<dbReference type="Gene3D" id="3.30.590.10">
    <property type="entry name" value="Glutamine synthetase/guanido kinase, catalytic domain"/>
    <property type="match status" value="1"/>
</dbReference>
<accession>A0A0L0SI82</accession>
<proteinExistence type="inferred from homology"/>
<evidence type="ECO:0000259" key="4">
    <source>
        <dbReference type="PROSITE" id="PS51986"/>
    </source>
</evidence>
<dbReference type="InterPro" id="IPR040577">
    <property type="entry name" value="Gln-synt_C"/>
</dbReference>
<dbReference type="Gene3D" id="1.20.120.1560">
    <property type="match status" value="1"/>
</dbReference>
<dbReference type="InterPro" id="IPR022147">
    <property type="entry name" value="GSIII_N"/>
</dbReference>
<dbReference type="GO" id="GO:0006542">
    <property type="term" value="P:glutamine biosynthetic process"/>
    <property type="evidence" value="ECO:0007669"/>
    <property type="project" value="InterPro"/>
</dbReference>
<keyword evidence="7" id="KW-1185">Reference proteome</keyword>
<dbReference type="AlphaFoldDB" id="A0A0L0SI82"/>
<dbReference type="PROSITE" id="PS51986">
    <property type="entry name" value="GS_BETA_GRASP"/>
    <property type="match status" value="1"/>
</dbReference>
<dbReference type="PANTHER" id="PTHR42974">
    <property type="entry name" value="GLUTAMINE SYNTHETASE"/>
    <property type="match status" value="1"/>
</dbReference>
<dbReference type="Proteomes" id="UP000054350">
    <property type="component" value="Unassembled WGS sequence"/>
</dbReference>
<dbReference type="OrthoDB" id="415358at2759"/>
<dbReference type="PANTHER" id="PTHR42974:SF1">
    <property type="entry name" value="TYPE-3 GLUTAMINE SYNTHETASE"/>
    <property type="match status" value="1"/>
</dbReference>
<dbReference type="Pfam" id="PF00120">
    <property type="entry name" value="Gln-synt_C"/>
    <property type="match status" value="1"/>
</dbReference>
<dbReference type="GO" id="GO:0004356">
    <property type="term" value="F:glutamine synthetase activity"/>
    <property type="evidence" value="ECO:0007669"/>
    <property type="project" value="InterPro"/>
</dbReference>
<evidence type="ECO:0000256" key="1">
    <source>
        <dbReference type="PROSITE-ProRule" id="PRU01330"/>
    </source>
</evidence>
<dbReference type="VEuPathDB" id="FungiDB:AMAG_07466"/>
<dbReference type="OMA" id="QFLVFCA"/>
<dbReference type="Pfam" id="PF12437">
    <property type="entry name" value="GSIII_N"/>
    <property type="match status" value="1"/>
</dbReference>
<feature type="region of interest" description="Disordered" evidence="3">
    <location>
        <begin position="15"/>
        <end position="112"/>
    </location>
</feature>
<evidence type="ECO:0000256" key="2">
    <source>
        <dbReference type="RuleBase" id="RU000384"/>
    </source>
</evidence>